<feature type="transmembrane region" description="Helical" evidence="2">
    <location>
        <begin position="362"/>
        <end position="380"/>
    </location>
</feature>
<organism evidence="3 4">
    <name type="scientific">Actinomadura gamaensis</name>
    <dbReference type="NCBI Taxonomy" id="1763541"/>
    <lineage>
        <taxon>Bacteria</taxon>
        <taxon>Bacillati</taxon>
        <taxon>Actinomycetota</taxon>
        <taxon>Actinomycetes</taxon>
        <taxon>Streptosporangiales</taxon>
        <taxon>Thermomonosporaceae</taxon>
        <taxon>Actinomadura</taxon>
    </lineage>
</organism>
<comment type="caution">
    <text evidence="3">The sequence shown here is derived from an EMBL/GenBank/DDBJ whole genome shotgun (WGS) entry which is preliminary data.</text>
</comment>
<dbReference type="Proteomes" id="UP001595872">
    <property type="component" value="Unassembled WGS sequence"/>
</dbReference>
<reference evidence="4" key="1">
    <citation type="journal article" date="2019" name="Int. J. Syst. Evol. Microbiol.">
        <title>The Global Catalogue of Microorganisms (GCM) 10K type strain sequencing project: providing services to taxonomists for standard genome sequencing and annotation.</title>
        <authorList>
            <consortium name="The Broad Institute Genomics Platform"/>
            <consortium name="The Broad Institute Genome Sequencing Center for Infectious Disease"/>
            <person name="Wu L."/>
            <person name="Ma J."/>
        </authorList>
    </citation>
    <scope>NUCLEOTIDE SEQUENCE [LARGE SCALE GENOMIC DNA]</scope>
    <source>
        <strain evidence="4">KLKA75</strain>
    </source>
</reference>
<dbReference type="EMBL" id="JBHSIT010000011">
    <property type="protein sequence ID" value="MFC4912221.1"/>
    <property type="molecule type" value="Genomic_DNA"/>
</dbReference>
<feature type="compositionally biased region" description="Pro residues" evidence="1">
    <location>
        <begin position="1"/>
        <end position="10"/>
    </location>
</feature>
<keyword evidence="2" id="KW-0472">Membrane</keyword>
<dbReference type="RefSeq" id="WP_378261902.1">
    <property type="nucleotide sequence ID" value="NZ_JBHSIT010000011.1"/>
</dbReference>
<evidence type="ECO:0000313" key="3">
    <source>
        <dbReference type="EMBL" id="MFC4912221.1"/>
    </source>
</evidence>
<dbReference type="Gene3D" id="1.25.40.10">
    <property type="entry name" value="Tetratricopeptide repeat domain"/>
    <property type="match status" value="1"/>
</dbReference>
<protein>
    <recommendedName>
        <fullName evidence="5">Tetratricopeptide repeat protein</fullName>
    </recommendedName>
</protein>
<name>A0ABV9U8S2_9ACTN</name>
<accession>A0ABV9U8S2</accession>
<keyword evidence="2" id="KW-1133">Transmembrane helix</keyword>
<feature type="region of interest" description="Disordered" evidence="1">
    <location>
        <begin position="1"/>
        <end position="29"/>
    </location>
</feature>
<proteinExistence type="predicted"/>
<evidence type="ECO:0008006" key="5">
    <source>
        <dbReference type="Google" id="ProtNLM"/>
    </source>
</evidence>
<dbReference type="InterPro" id="IPR011990">
    <property type="entry name" value="TPR-like_helical_dom_sf"/>
</dbReference>
<sequence length="395" mass="44040">MQQSPVPPQGRRPISEASETLPPGPPIEELLAAVPPDDRAATLVEHLKPHTSGDSLAWIAELARVAEAHDLDLPQIRRASTDLAWLARLAEQRCPDDREWGPARGVSGSRTQRLVLVYVHGQRLRFDYRFRELRTRCNRWLGEFHDDALVLSLAAFAALGSRASNGLDLYRRAVEAPDADDKSRNLALTAIWFAEHLEGSAEMLLSLSETMMARGEGNANVHYRRASALRRLGRYDDALTEIDLAIDLFGVGNMLVHEQYAQERRAIIEAREMRLQAESVRDVLSEELAARIDERVNEAAAAMEERIEDASRQLTQRVAVAQELVSEGLLKMVEVLGLFVTLLGFLIGSGTVIIKARTFQERAITMGLVVLGAIVFFALLRQIVGTRRRKHPPTP</sequence>
<keyword evidence="2" id="KW-0812">Transmembrane</keyword>
<evidence type="ECO:0000256" key="1">
    <source>
        <dbReference type="SAM" id="MobiDB-lite"/>
    </source>
</evidence>
<gene>
    <name evidence="3" type="ORF">ACFPCY_33305</name>
</gene>
<feature type="transmembrane region" description="Helical" evidence="2">
    <location>
        <begin position="335"/>
        <end position="356"/>
    </location>
</feature>
<evidence type="ECO:0000313" key="4">
    <source>
        <dbReference type="Proteomes" id="UP001595872"/>
    </source>
</evidence>
<evidence type="ECO:0000256" key="2">
    <source>
        <dbReference type="SAM" id="Phobius"/>
    </source>
</evidence>
<keyword evidence="4" id="KW-1185">Reference proteome</keyword>